<protein>
    <submittedName>
        <fullName evidence="4">3-oxoacyl-[acyl-carrier-protein] reductase FabG</fullName>
        <ecNumber evidence="4">1.1.1.100</ecNumber>
    </submittedName>
</protein>
<dbReference type="STRING" id="321267.SHM7688_01821"/>
<sequence>MSKFTGKLTGKTAYITGAGNGIGRAVALKLAREGANIVVNDLEEAPAQAVVDEITAAGGNAIAVPGSVTEEGFAERFIGAGVSEWNAIDIIVNNAGYTWDSLIGHMTDDQFDAMMDVHVKAPFRILRAASGFIKGAATQEAEAGQEVFRKVVNISSIAGTGGNVGQANYSSAKSAVLGLTKTLAKEWGRFKVNVNCVAFGYIETRLTEATNEKKSITVDGNTVGIGIPEKVATGFAAMVPLGRPGTPEEAADGVYLFCCPESNYVSGQTLTVGGGLSST</sequence>
<dbReference type="GO" id="GO:0004316">
    <property type="term" value="F:3-oxoacyl-[acyl-carrier-protein] reductase (NADPH) activity"/>
    <property type="evidence" value="ECO:0007669"/>
    <property type="project" value="UniProtKB-EC"/>
</dbReference>
<dbReference type="EMBL" id="CYPW01000017">
    <property type="protein sequence ID" value="CUH52375.1"/>
    <property type="molecule type" value="Genomic_DNA"/>
</dbReference>
<dbReference type="InterPro" id="IPR002347">
    <property type="entry name" value="SDR_fam"/>
</dbReference>
<dbReference type="Gene3D" id="3.40.50.720">
    <property type="entry name" value="NAD(P)-binding Rossmann-like Domain"/>
    <property type="match status" value="1"/>
</dbReference>
<reference evidence="4 5" key="1">
    <citation type="submission" date="2015-09" db="EMBL/GenBank/DDBJ databases">
        <authorList>
            <consortium name="Swine Surveillance"/>
        </authorList>
    </citation>
    <scope>NUCLEOTIDE SEQUENCE [LARGE SCALE GENOMIC DNA]</scope>
    <source>
        <strain evidence="4 5">CECT 7688</strain>
    </source>
</reference>
<gene>
    <name evidence="4" type="primary">fabG_5</name>
    <name evidence="4" type="ORF">SHM7688_01821</name>
</gene>
<dbReference type="InterPro" id="IPR050259">
    <property type="entry name" value="SDR"/>
</dbReference>
<dbReference type="Pfam" id="PF00106">
    <property type="entry name" value="adh_short"/>
    <property type="match status" value="1"/>
</dbReference>
<dbReference type="PRINTS" id="PR00081">
    <property type="entry name" value="GDHRDH"/>
</dbReference>
<feature type="domain" description="Ketoreductase" evidence="3">
    <location>
        <begin position="11"/>
        <end position="193"/>
    </location>
</feature>
<dbReference type="OrthoDB" id="9803333at2"/>
<evidence type="ECO:0000313" key="4">
    <source>
        <dbReference type="EMBL" id="CUH52375.1"/>
    </source>
</evidence>
<evidence type="ECO:0000256" key="2">
    <source>
        <dbReference type="RuleBase" id="RU000363"/>
    </source>
</evidence>
<comment type="similarity">
    <text evidence="1 2">Belongs to the short-chain dehydrogenases/reductases (SDR) family.</text>
</comment>
<organism evidence="4 5">
    <name type="scientific">Shimia marina</name>
    <dbReference type="NCBI Taxonomy" id="321267"/>
    <lineage>
        <taxon>Bacteria</taxon>
        <taxon>Pseudomonadati</taxon>
        <taxon>Pseudomonadota</taxon>
        <taxon>Alphaproteobacteria</taxon>
        <taxon>Rhodobacterales</taxon>
        <taxon>Roseobacteraceae</taxon>
    </lineage>
</organism>
<proteinExistence type="inferred from homology"/>
<keyword evidence="5" id="KW-1185">Reference proteome</keyword>
<accession>A0A0P1EPU0</accession>
<dbReference type="EC" id="1.1.1.100" evidence="4"/>
<dbReference type="Proteomes" id="UP000054823">
    <property type="component" value="Unassembled WGS sequence"/>
</dbReference>
<dbReference type="PROSITE" id="PS00061">
    <property type="entry name" value="ADH_SHORT"/>
    <property type="match status" value="1"/>
</dbReference>
<dbReference type="GO" id="GO:0032787">
    <property type="term" value="P:monocarboxylic acid metabolic process"/>
    <property type="evidence" value="ECO:0007669"/>
    <property type="project" value="UniProtKB-ARBA"/>
</dbReference>
<dbReference type="InterPro" id="IPR036291">
    <property type="entry name" value="NAD(P)-bd_dom_sf"/>
</dbReference>
<name>A0A0P1EPU0_9RHOB</name>
<dbReference type="RefSeq" id="WP_058239588.1">
    <property type="nucleotide sequence ID" value="NZ_CYPW01000017.1"/>
</dbReference>
<dbReference type="AlphaFoldDB" id="A0A0P1EPU0"/>
<dbReference type="InterPro" id="IPR020904">
    <property type="entry name" value="Sc_DH/Rdtase_CS"/>
</dbReference>
<dbReference type="PANTHER" id="PTHR42879:SF2">
    <property type="entry name" value="3-OXOACYL-[ACYL-CARRIER-PROTEIN] REDUCTASE FABG"/>
    <property type="match status" value="1"/>
</dbReference>
<evidence type="ECO:0000313" key="5">
    <source>
        <dbReference type="Proteomes" id="UP000054823"/>
    </source>
</evidence>
<dbReference type="SMART" id="SM00822">
    <property type="entry name" value="PKS_KR"/>
    <property type="match status" value="1"/>
</dbReference>
<dbReference type="PANTHER" id="PTHR42879">
    <property type="entry name" value="3-OXOACYL-(ACYL-CARRIER-PROTEIN) REDUCTASE"/>
    <property type="match status" value="1"/>
</dbReference>
<evidence type="ECO:0000259" key="3">
    <source>
        <dbReference type="SMART" id="SM00822"/>
    </source>
</evidence>
<dbReference type="InterPro" id="IPR057326">
    <property type="entry name" value="KR_dom"/>
</dbReference>
<evidence type="ECO:0000256" key="1">
    <source>
        <dbReference type="ARBA" id="ARBA00006484"/>
    </source>
</evidence>
<dbReference type="SUPFAM" id="SSF51735">
    <property type="entry name" value="NAD(P)-binding Rossmann-fold domains"/>
    <property type="match status" value="1"/>
</dbReference>
<dbReference type="FunFam" id="3.40.50.720:FF:000084">
    <property type="entry name" value="Short-chain dehydrogenase reductase"/>
    <property type="match status" value="1"/>
</dbReference>
<keyword evidence="4" id="KW-0560">Oxidoreductase</keyword>
<dbReference type="PRINTS" id="PR00080">
    <property type="entry name" value="SDRFAMILY"/>
</dbReference>